<dbReference type="Proteomes" id="UP000177723">
    <property type="component" value="Unassembled WGS sequence"/>
</dbReference>
<gene>
    <name evidence="1" type="ORF">A3F23_04305</name>
</gene>
<proteinExistence type="predicted"/>
<dbReference type="EMBL" id="MFHT01000009">
    <property type="protein sequence ID" value="OGF77925.1"/>
    <property type="molecule type" value="Genomic_DNA"/>
</dbReference>
<dbReference type="AlphaFoldDB" id="A0A1F5WQI7"/>
<comment type="caution">
    <text evidence="1">The sequence shown here is derived from an EMBL/GenBank/DDBJ whole genome shotgun (WGS) entry which is preliminary data.</text>
</comment>
<evidence type="ECO:0000313" key="1">
    <source>
        <dbReference type="EMBL" id="OGF77925.1"/>
    </source>
</evidence>
<organism evidence="1 2">
    <name type="scientific">Candidatus Giovannonibacteria bacterium RIFCSPHIGHO2_12_FULL_43_15</name>
    <dbReference type="NCBI Taxonomy" id="1798341"/>
    <lineage>
        <taxon>Bacteria</taxon>
        <taxon>Candidatus Giovannoniibacteriota</taxon>
    </lineage>
</organism>
<protein>
    <submittedName>
        <fullName evidence="1">Uncharacterized protein</fullName>
    </submittedName>
</protein>
<reference evidence="1 2" key="1">
    <citation type="journal article" date="2016" name="Nat. Commun.">
        <title>Thousands of microbial genomes shed light on interconnected biogeochemical processes in an aquifer system.</title>
        <authorList>
            <person name="Anantharaman K."/>
            <person name="Brown C.T."/>
            <person name="Hug L.A."/>
            <person name="Sharon I."/>
            <person name="Castelle C.J."/>
            <person name="Probst A.J."/>
            <person name="Thomas B.C."/>
            <person name="Singh A."/>
            <person name="Wilkins M.J."/>
            <person name="Karaoz U."/>
            <person name="Brodie E.L."/>
            <person name="Williams K.H."/>
            <person name="Hubbard S.S."/>
            <person name="Banfield J.F."/>
        </authorList>
    </citation>
    <scope>NUCLEOTIDE SEQUENCE [LARGE SCALE GENOMIC DNA]</scope>
</reference>
<name>A0A1F5WQI7_9BACT</name>
<evidence type="ECO:0000313" key="2">
    <source>
        <dbReference type="Proteomes" id="UP000177723"/>
    </source>
</evidence>
<sequence>MTSKTPKFDAALDEYFSKLELDEKGGQWRVCRFSGEKFYVRPEDVEFYKKMRVPLPTLSPGERFRLMLASWNSYFLFNTTSAFSGKKIVTQFPPNTQYKVYEHQHWFSGNWDAIEYGTEYNSGKNFFDQFKELKLRVPRPSLFVDNTNVNSDYTNDSVYLKDCYLVFNSNDSENCHYSIGLARSKDCFDVFDVFSSTICYECFESFELYNCFFVEYSKNCLDSYFLYNCRNCINCFGGINLRNKKYIFFGEQLTKDEYDKKFSEINLGERGVLKQFIKKFEELKRGAIHRPNHNEKSVNVHGDYITNSKNCHHSYFAEKSENSAYLIGTHGAKECYDVTAIDAEFCNFCGGVIRGYRILFSEMVEDSHDLEYSNLCFNCHDIFGCIGLRNKSFCIFNKQYEEDEYWKIVDGIKTKMLKDGEYGEYFTPKLSPFPYNISLMASYKGYDNIDVAQKLGYWVEDVKEEAAEIVGDIIDSDQVPENINDTNYDILNKIIFDRKNNKKFRYTKAELDFHKKYNIALPIDHFTARLKEKRDKFGSIVLEFFERVCPKCGKNFEAVYRQEDPRIVYCESCYLKEIV</sequence>
<accession>A0A1F5WQI7</accession>